<dbReference type="InterPro" id="IPR010279">
    <property type="entry name" value="YqjD/ElaB"/>
</dbReference>
<dbReference type="PANTHER" id="PTHR35893">
    <property type="entry name" value="INNER MEMBRANE PROTEIN-RELATED"/>
    <property type="match status" value="1"/>
</dbReference>
<feature type="region of interest" description="Disordered" evidence="1">
    <location>
        <begin position="1"/>
        <end position="74"/>
    </location>
</feature>
<dbReference type="AlphaFoldDB" id="A0A6B3LC49"/>
<proteinExistence type="predicted"/>
<feature type="domain" description="DUF883" evidence="2">
    <location>
        <begin position="101"/>
        <end position="125"/>
    </location>
</feature>
<dbReference type="Gene3D" id="1.20.120.20">
    <property type="entry name" value="Apolipoprotein"/>
    <property type="match status" value="1"/>
</dbReference>
<dbReference type="GO" id="GO:0043022">
    <property type="term" value="F:ribosome binding"/>
    <property type="evidence" value="ECO:0007669"/>
    <property type="project" value="InterPro"/>
</dbReference>
<protein>
    <submittedName>
        <fullName evidence="3">DUF883 family protein</fullName>
    </submittedName>
</protein>
<accession>A0A6B3LC49</accession>
<dbReference type="PANTHER" id="PTHR35893:SF3">
    <property type="entry name" value="INNER MEMBRANE PROTEIN"/>
    <property type="match status" value="1"/>
</dbReference>
<gene>
    <name evidence="3" type="ORF">G3M56_006510</name>
</gene>
<name>A0A6B3LC49_9BACT</name>
<evidence type="ECO:0000256" key="1">
    <source>
        <dbReference type="SAM" id="MobiDB-lite"/>
    </source>
</evidence>
<keyword evidence="4" id="KW-1185">Reference proteome</keyword>
<evidence type="ECO:0000259" key="2">
    <source>
        <dbReference type="Pfam" id="PF19029"/>
    </source>
</evidence>
<evidence type="ECO:0000313" key="4">
    <source>
        <dbReference type="Proteomes" id="UP000475117"/>
    </source>
</evidence>
<dbReference type="Pfam" id="PF19029">
    <property type="entry name" value="DUF883_C"/>
    <property type="match status" value="1"/>
</dbReference>
<dbReference type="EMBL" id="CP066776">
    <property type="protein sequence ID" value="QQL46230.1"/>
    <property type="molecule type" value="Genomic_DNA"/>
</dbReference>
<feature type="compositionally biased region" description="Basic and acidic residues" evidence="1">
    <location>
        <begin position="11"/>
        <end position="25"/>
    </location>
</feature>
<feature type="compositionally biased region" description="Low complexity" evidence="1">
    <location>
        <begin position="26"/>
        <end position="42"/>
    </location>
</feature>
<dbReference type="Proteomes" id="UP000475117">
    <property type="component" value="Chromosome"/>
</dbReference>
<dbReference type="KEGG" id="soa:G3M56_006510"/>
<reference evidence="3 4" key="1">
    <citation type="submission" date="2020-12" db="EMBL/GenBank/DDBJ databases">
        <title>Sulforoseuscoccus oceanibium gen. nov., sp. nov., a representative of the phylum Verrucomicrobia with special cytoplasmic membrane, and proposal of Sulforoseuscoccusaceae fam. nov.</title>
        <authorList>
            <person name="Xi F."/>
        </authorList>
    </citation>
    <scope>NUCLEOTIDE SEQUENCE [LARGE SCALE GENOMIC DNA]</scope>
    <source>
        <strain evidence="3 4">T37</strain>
    </source>
</reference>
<sequence>MNESTAPNTGDHLKESGSHLKESKAHAVQAAEELRAAASEKAQQLKSAATSKADHLRESASSTGNRLRTAAVDRKDRISHLTEEKIAVTKERAKQYHETGEQYVRDNPTKAICTALGVGFVVGLLFRR</sequence>
<evidence type="ECO:0000313" key="3">
    <source>
        <dbReference type="EMBL" id="QQL46230.1"/>
    </source>
</evidence>
<organism evidence="3 4">
    <name type="scientific">Sulfuriroseicoccus oceanibius</name>
    <dbReference type="NCBI Taxonomy" id="2707525"/>
    <lineage>
        <taxon>Bacteria</taxon>
        <taxon>Pseudomonadati</taxon>
        <taxon>Verrucomicrobiota</taxon>
        <taxon>Verrucomicrobiia</taxon>
        <taxon>Verrucomicrobiales</taxon>
        <taxon>Verrucomicrobiaceae</taxon>
        <taxon>Sulfuriroseicoccus</taxon>
    </lineage>
</organism>
<dbReference type="InterPro" id="IPR043605">
    <property type="entry name" value="DUF883_C"/>
</dbReference>
<dbReference type="RefSeq" id="WP_164363012.1">
    <property type="nucleotide sequence ID" value="NZ_CP066776.1"/>
</dbReference>